<protein>
    <recommendedName>
        <fullName evidence="3">Immunity protein 50</fullName>
    </recommendedName>
</protein>
<evidence type="ECO:0008006" key="3">
    <source>
        <dbReference type="Google" id="ProtNLM"/>
    </source>
</evidence>
<evidence type="ECO:0000313" key="2">
    <source>
        <dbReference type="Proteomes" id="UP000741013"/>
    </source>
</evidence>
<comment type="caution">
    <text evidence="1">The sequence shown here is derived from an EMBL/GenBank/DDBJ whole genome shotgun (WGS) entry which is preliminary data.</text>
</comment>
<proteinExistence type="predicted"/>
<dbReference type="Proteomes" id="UP000741013">
    <property type="component" value="Unassembled WGS sequence"/>
</dbReference>
<organism evidence="1 2">
    <name type="scientific">Amycolatopsis magusensis</name>
    <dbReference type="NCBI Taxonomy" id="882444"/>
    <lineage>
        <taxon>Bacteria</taxon>
        <taxon>Bacillati</taxon>
        <taxon>Actinomycetota</taxon>
        <taxon>Actinomycetes</taxon>
        <taxon>Pseudonocardiales</taxon>
        <taxon>Pseudonocardiaceae</taxon>
        <taxon>Amycolatopsis</taxon>
    </lineage>
</organism>
<evidence type="ECO:0000313" key="1">
    <source>
        <dbReference type="EMBL" id="MBP2178646.1"/>
    </source>
</evidence>
<name>A0ABS4PJ42_9PSEU</name>
<sequence>MVAFNGLAPWSDDVPKVDFDIPAGLVDLHNCADLVGIHVVIAEQSVEFEFRYAPDHTQIESAGRPVRLRFGSVTGLRISQAEDFDIRAADTLEGVTRHSGSEFVVDLGDIQCTFAAESVTLIQ</sequence>
<accession>A0ABS4PJ42</accession>
<gene>
    <name evidence="1" type="ORF">JOM49_000172</name>
</gene>
<dbReference type="EMBL" id="JAGGMS010000001">
    <property type="protein sequence ID" value="MBP2178646.1"/>
    <property type="molecule type" value="Genomic_DNA"/>
</dbReference>
<dbReference type="RefSeq" id="WP_209662278.1">
    <property type="nucleotide sequence ID" value="NZ_JAGGMS010000001.1"/>
</dbReference>
<keyword evidence="2" id="KW-1185">Reference proteome</keyword>
<reference evidence="1 2" key="1">
    <citation type="submission" date="2021-03" db="EMBL/GenBank/DDBJ databases">
        <title>Sequencing the genomes of 1000 actinobacteria strains.</title>
        <authorList>
            <person name="Klenk H.-P."/>
        </authorList>
    </citation>
    <scope>NUCLEOTIDE SEQUENCE [LARGE SCALE GENOMIC DNA]</scope>
    <source>
        <strain evidence="1 2">DSM 45510</strain>
    </source>
</reference>